<evidence type="ECO:0000313" key="1">
    <source>
        <dbReference type="EMBL" id="MBE6270429.1"/>
    </source>
</evidence>
<gene>
    <name evidence="1" type="ORF">E7101_05695</name>
</gene>
<dbReference type="Proteomes" id="UP000806522">
    <property type="component" value="Unassembled WGS sequence"/>
</dbReference>
<dbReference type="SUPFAM" id="SSF75005">
    <property type="entry name" value="Arabinanase/levansucrase/invertase"/>
    <property type="match status" value="1"/>
</dbReference>
<sequence length="367" mass="43265">MKALLAILFLFVNGSVGYGQSNKEIIHLLLNEPDEEFDVLFCDKSWESHLAFATILTVDSGYVMYYRTSNLKTTPRHTYCRATSIDGIHWDKPDICLFEYDGSKDNNIISNRIEGVSVDYVNGTYWMLSDRTYDKKNKAHREVVAYKSTDGITFERYDKFHVPFYCDSQNEIMWDSTSNTFKIYLRSWNKSRGRLRTYHHSHQNYRTVSLLEIPTLDYKLPVGENASFKMGKTKPPTISQELPIVIKNNSKTEDFDIYCAYVNKYREDLYIAYPINYYHTDNIKRGGKIDNDGYGTIGFWTSNDGRQFEEIKRDYITNGSNWMETCIGHIETEEKFIHYYIPFNNTHAEKHRQNTIRARIHYKKKRH</sequence>
<dbReference type="Gene3D" id="2.115.10.20">
    <property type="entry name" value="Glycosyl hydrolase domain, family 43"/>
    <property type="match status" value="1"/>
</dbReference>
<dbReference type="InterPro" id="IPR023296">
    <property type="entry name" value="Glyco_hydro_beta-prop_sf"/>
</dbReference>
<name>A0A9D5P466_XYLRU</name>
<accession>A0A9D5P466</accession>
<reference evidence="1" key="1">
    <citation type="submission" date="2019-04" db="EMBL/GenBank/DDBJ databases">
        <title>Evolution of Biomass-Degrading Anaerobic Consortia Revealed by Metagenomics.</title>
        <authorList>
            <person name="Peng X."/>
        </authorList>
    </citation>
    <scope>NUCLEOTIDE SEQUENCE</scope>
    <source>
        <strain evidence="1">SIG140</strain>
    </source>
</reference>
<dbReference type="EMBL" id="SUYC01000005">
    <property type="protein sequence ID" value="MBE6270429.1"/>
    <property type="molecule type" value="Genomic_DNA"/>
</dbReference>
<dbReference type="AlphaFoldDB" id="A0A9D5P466"/>
<organism evidence="1 2">
    <name type="scientific">Xylanibacter ruminicola</name>
    <name type="common">Prevotella ruminicola</name>
    <dbReference type="NCBI Taxonomy" id="839"/>
    <lineage>
        <taxon>Bacteria</taxon>
        <taxon>Pseudomonadati</taxon>
        <taxon>Bacteroidota</taxon>
        <taxon>Bacteroidia</taxon>
        <taxon>Bacteroidales</taxon>
        <taxon>Prevotellaceae</taxon>
        <taxon>Xylanibacter</taxon>
    </lineage>
</organism>
<proteinExistence type="predicted"/>
<comment type="caution">
    <text evidence="1">The sequence shown here is derived from an EMBL/GenBank/DDBJ whole genome shotgun (WGS) entry which is preliminary data.</text>
</comment>
<evidence type="ECO:0000313" key="2">
    <source>
        <dbReference type="Proteomes" id="UP000806522"/>
    </source>
</evidence>
<protein>
    <submittedName>
        <fullName evidence="1">Uncharacterized protein</fullName>
    </submittedName>
</protein>